<dbReference type="EMBL" id="JAGIKZ010000015">
    <property type="protein sequence ID" value="MBP2242119.1"/>
    <property type="molecule type" value="Genomic_DNA"/>
</dbReference>
<proteinExistence type="predicted"/>
<accession>A0ABS4RHD2</accession>
<evidence type="ECO:0000313" key="1">
    <source>
        <dbReference type="EMBL" id="MBP2242119.1"/>
    </source>
</evidence>
<comment type="caution">
    <text evidence="1">The sequence shown here is derived from an EMBL/GenBank/DDBJ whole genome shotgun (WGS) entry which is preliminary data.</text>
</comment>
<reference evidence="1 2" key="1">
    <citation type="submission" date="2021-03" db="EMBL/GenBank/DDBJ databases">
        <title>Genomic Encyclopedia of Type Strains, Phase IV (KMG-IV): sequencing the most valuable type-strain genomes for metagenomic binning, comparative biology and taxonomic classification.</title>
        <authorList>
            <person name="Goeker M."/>
        </authorList>
    </citation>
    <scope>NUCLEOTIDE SEQUENCE [LARGE SCALE GENOMIC DNA]</scope>
    <source>
        <strain evidence="1 2">DSM 26675</strain>
    </source>
</reference>
<protein>
    <submittedName>
        <fullName evidence="1">Uncharacterized protein</fullName>
    </submittedName>
</protein>
<organism evidence="1 2">
    <name type="scientific">Cytobacillus eiseniae</name>
    <dbReference type="NCBI Taxonomy" id="762947"/>
    <lineage>
        <taxon>Bacteria</taxon>
        <taxon>Bacillati</taxon>
        <taxon>Bacillota</taxon>
        <taxon>Bacilli</taxon>
        <taxon>Bacillales</taxon>
        <taxon>Bacillaceae</taxon>
        <taxon>Cytobacillus</taxon>
    </lineage>
</organism>
<keyword evidence="2" id="KW-1185">Reference proteome</keyword>
<name>A0ABS4RHD2_9BACI</name>
<dbReference type="Proteomes" id="UP001519293">
    <property type="component" value="Unassembled WGS sequence"/>
</dbReference>
<sequence>MENQLRLSGTSYTHAKPIRKAILCMGRNM</sequence>
<gene>
    <name evidence="1" type="ORF">J2Z40_002692</name>
</gene>
<evidence type="ECO:0000313" key="2">
    <source>
        <dbReference type="Proteomes" id="UP001519293"/>
    </source>
</evidence>